<feature type="transmembrane region" description="Helical" evidence="8">
    <location>
        <begin position="163"/>
        <end position="183"/>
    </location>
</feature>
<dbReference type="Proteomes" id="UP001652620">
    <property type="component" value="Chromosome 4"/>
</dbReference>
<dbReference type="PROSITE" id="PS50850">
    <property type="entry name" value="MFS"/>
    <property type="match status" value="1"/>
</dbReference>
<feature type="transmembrane region" description="Helical" evidence="8">
    <location>
        <begin position="492"/>
        <end position="512"/>
    </location>
</feature>
<gene>
    <name evidence="11" type="primary">LOC105223699</name>
</gene>
<keyword evidence="3" id="KW-0813">Transport</keyword>
<feature type="transmembrane region" description="Helical" evidence="8">
    <location>
        <begin position="195"/>
        <end position="214"/>
    </location>
</feature>
<dbReference type="InterPro" id="IPR036259">
    <property type="entry name" value="MFS_trans_sf"/>
</dbReference>
<feature type="transmembrane region" description="Helical" evidence="8">
    <location>
        <begin position="553"/>
        <end position="573"/>
    </location>
</feature>
<evidence type="ECO:0000256" key="2">
    <source>
        <dbReference type="ARBA" id="ARBA00008335"/>
    </source>
</evidence>
<dbReference type="PANTHER" id="PTHR23511">
    <property type="entry name" value="SYNAPTIC VESICLE GLYCOPROTEIN 2"/>
    <property type="match status" value="1"/>
</dbReference>
<evidence type="ECO:0000256" key="7">
    <source>
        <dbReference type="SAM" id="MobiDB-lite"/>
    </source>
</evidence>
<name>A0A6I9UWM0_BACDO</name>
<dbReference type="GeneID" id="105223699"/>
<proteinExistence type="inferred from homology"/>
<feature type="compositionally biased region" description="Basic and acidic residues" evidence="7">
    <location>
        <begin position="41"/>
        <end position="52"/>
    </location>
</feature>
<evidence type="ECO:0000256" key="1">
    <source>
        <dbReference type="ARBA" id="ARBA00004141"/>
    </source>
</evidence>
<evidence type="ECO:0000256" key="5">
    <source>
        <dbReference type="ARBA" id="ARBA00022989"/>
    </source>
</evidence>
<dbReference type="OrthoDB" id="3936150at2759"/>
<comment type="similarity">
    <text evidence="2">Belongs to the major facilitator superfamily.</text>
</comment>
<evidence type="ECO:0000256" key="4">
    <source>
        <dbReference type="ARBA" id="ARBA00022692"/>
    </source>
</evidence>
<comment type="subcellular location">
    <subcellularLocation>
        <location evidence="1">Membrane</location>
        <topology evidence="1">Multi-pass membrane protein</topology>
    </subcellularLocation>
</comment>
<keyword evidence="6 8" id="KW-0472">Membrane</keyword>
<reference evidence="11" key="1">
    <citation type="submission" date="2025-08" db="UniProtKB">
        <authorList>
            <consortium name="RefSeq"/>
        </authorList>
    </citation>
    <scope>IDENTIFICATION</scope>
    <source>
        <tissue evidence="11">Adult</tissue>
    </source>
</reference>
<accession>A0A6I9UWM0</accession>
<dbReference type="GO" id="GO:0016020">
    <property type="term" value="C:membrane"/>
    <property type="evidence" value="ECO:0007669"/>
    <property type="project" value="UniProtKB-SubCell"/>
</dbReference>
<keyword evidence="4 8" id="KW-0812">Transmembrane</keyword>
<dbReference type="Pfam" id="PF00083">
    <property type="entry name" value="Sugar_tr"/>
    <property type="match status" value="1"/>
</dbReference>
<dbReference type="RefSeq" id="XP_011199788.3">
    <property type="nucleotide sequence ID" value="XM_011201486.4"/>
</dbReference>
<sequence>MNKKQKILKEMAAETTTDKAPADNDTLANRTLPSVLQSSEKQAEPEQKKDAPADFETAMEVSGFGTFNILLLICACPAAIATVAETSTMSFILPSAECDLKLTLLHKGLLNAITYAGMISSAVMWGYLADTKGRKKLLILGYLSNLIPGLGAVSSQNVIQLMIFKYIAGFIMCGPFAILMSYLTELHGKKFRSRIVMLMGLMFSVGNILLPIIALTVLPKHWDFELLGLQFHSWQVFLAITMIPSLLGGILLNFFPESPKFLMSQGRNTEAMRAFQRIYALNHWKPREDFPIKELMNELPSAEKESDASTVSIATIESSIPKEKEAMPSNEHVKEKKPKINLRQGWEQLRPLLSKPYLGLSARVYLMNFAILFGQNTLRLWIPQMFASIEEYEQMHGSAGSSMCTILEYSVNKTQLLKSDFADLETAKCEVVITAASFTNNITVAVASFVGYFLAGFIVNRIGSRIMLTIGATAAGLCGVGLYFSVSSLSTSIIAAISVTMGSISAMSILSSSVDLFPTSLRTMVVSLTMMIGRVGSIMGNILFPIFMSLGCVPPFIMLTFVMWSAAIMSAFLPNTRKMVMK</sequence>
<feature type="compositionally biased region" description="Polar residues" evidence="7">
    <location>
        <begin position="26"/>
        <end position="40"/>
    </location>
</feature>
<dbReference type="KEGG" id="bdr:105223699"/>
<protein>
    <submittedName>
        <fullName evidence="11">Synaptic vesicle glycoprotein 2B</fullName>
    </submittedName>
</protein>
<organism evidence="10 11">
    <name type="scientific">Bactrocera dorsalis</name>
    <name type="common">Oriental fruit fly</name>
    <name type="synonym">Dacus dorsalis</name>
    <dbReference type="NCBI Taxonomy" id="27457"/>
    <lineage>
        <taxon>Eukaryota</taxon>
        <taxon>Metazoa</taxon>
        <taxon>Ecdysozoa</taxon>
        <taxon>Arthropoda</taxon>
        <taxon>Hexapoda</taxon>
        <taxon>Insecta</taxon>
        <taxon>Pterygota</taxon>
        <taxon>Neoptera</taxon>
        <taxon>Endopterygota</taxon>
        <taxon>Diptera</taxon>
        <taxon>Brachycera</taxon>
        <taxon>Muscomorpha</taxon>
        <taxon>Tephritoidea</taxon>
        <taxon>Tephritidae</taxon>
        <taxon>Bactrocera</taxon>
        <taxon>Bactrocera</taxon>
    </lineage>
</organism>
<feature type="transmembrane region" description="Helical" evidence="8">
    <location>
        <begin position="69"/>
        <end position="92"/>
    </location>
</feature>
<evidence type="ECO:0000256" key="8">
    <source>
        <dbReference type="SAM" id="Phobius"/>
    </source>
</evidence>
<feature type="transmembrane region" description="Helical" evidence="8">
    <location>
        <begin position="137"/>
        <end position="157"/>
    </location>
</feature>
<evidence type="ECO:0000256" key="6">
    <source>
        <dbReference type="ARBA" id="ARBA00023136"/>
    </source>
</evidence>
<feature type="transmembrane region" description="Helical" evidence="8">
    <location>
        <begin position="112"/>
        <end position="130"/>
    </location>
</feature>
<dbReference type="InterPro" id="IPR020846">
    <property type="entry name" value="MFS_dom"/>
</dbReference>
<feature type="region of interest" description="Disordered" evidence="7">
    <location>
        <begin position="1"/>
        <end position="52"/>
    </location>
</feature>
<keyword evidence="10" id="KW-1185">Reference proteome</keyword>
<dbReference type="InterPro" id="IPR005828">
    <property type="entry name" value="MFS_sugar_transport-like"/>
</dbReference>
<keyword evidence="5 8" id="KW-1133">Transmembrane helix</keyword>
<feature type="transmembrane region" description="Helical" evidence="8">
    <location>
        <begin position="234"/>
        <end position="255"/>
    </location>
</feature>
<feature type="transmembrane region" description="Helical" evidence="8">
    <location>
        <begin position="466"/>
        <end position="486"/>
    </location>
</feature>
<dbReference type="PANTHER" id="PTHR23511:SF36">
    <property type="entry name" value="EG:BACR7A4.13 PROTEIN-RELATED"/>
    <property type="match status" value="1"/>
</dbReference>
<feature type="transmembrane region" description="Helical" evidence="8">
    <location>
        <begin position="442"/>
        <end position="459"/>
    </location>
</feature>
<dbReference type="GO" id="GO:0022857">
    <property type="term" value="F:transmembrane transporter activity"/>
    <property type="evidence" value="ECO:0007669"/>
    <property type="project" value="InterPro"/>
</dbReference>
<dbReference type="SUPFAM" id="SSF103473">
    <property type="entry name" value="MFS general substrate transporter"/>
    <property type="match status" value="1"/>
</dbReference>
<evidence type="ECO:0000313" key="11">
    <source>
        <dbReference type="RefSeq" id="XP_011199788.3"/>
    </source>
</evidence>
<feature type="domain" description="Major facilitator superfamily (MFS) profile" evidence="9">
    <location>
        <begin position="71"/>
        <end position="578"/>
    </location>
</feature>
<evidence type="ECO:0000256" key="3">
    <source>
        <dbReference type="ARBA" id="ARBA00022448"/>
    </source>
</evidence>
<dbReference type="Gene3D" id="1.20.1250.20">
    <property type="entry name" value="MFS general substrate transporter like domains"/>
    <property type="match status" value="1"/>
</dbReference>
<evidence type="ECO:0000313" key="10">
    <source>
        <dbReference type="Proteomes" id="UP001652620"/>
    </source>
</evidence>
<evidence type="ECO:0000259" key="9">
    <source>
        <dbReference type="PROSITE" id="PS50850"/>
    </source>
</evidence>
<dbReference type="InParanoid" id="A0A6I9UWM0"/>
<feature type="compositionally biased region" description="Basic and acidic residues" evidence="7">
    <location>
        <begin position="7"/>
        <end position="22"/>
    </location>
</feature>